<dbReference type="InterPro" id="IPR018261">
    <property type="entry name" value="Ribosomal_bL27_CS"/>
</dbReference>
<protein>
    <recommendedName>
        <fullName evidence="4">Large ribosomal subunit protein bL27</fullName>
    </recommendedName>
    <alternativeName>
        <fullName evidence="5">50S ribosomal protein L27</fullName>
    </alternativeName>
</protein>
<dbReference type="NCBIfam" id="TIGR00062">
    <property type="entry name" value="L27"/>
    <property type="match status" value="1"/>
</dbReference>
<organism evidence="7 8">
    <name type="scientific">Candidatus Roizmanbacteria bacterium GW2011_GWB1_40_7</name>
    <dbReference type="NCBI Taxonomy" id="1618482"/>
    <lineage>
        <taxon>Bacteria</taxon>
        <taxon>Candidatus Roizmaniibacteriota</taxon>
    </lineage>
</organism>
<evidence type="ECO:0000256" key="3">
    <source>
        <dbReference type="ARBA" id="ARBA00023274"/>
    </source>
</evidence>
<dbReference type="GO" id="GO:0006412">
    <property type="term" value="P:translation"/>
    <property type="evidence" value="ECO:0007669"/>
    <property type="project" value="InterPro"/>
</dbReference>
<evidence type="ECO:0000256" key="2">
    <source>
        <dbReference type="ARBA" id="ARBA00022980"/>
    </source>
</evidence>
<dbReference type="PATRIC" id="fig|1618482.3.peg.486"/>
<dbReference type="FunFam" id="2.40.50.100:FF:000020">
    <property type="entry name" value="50S ribosomal protein L27"/>
    <property type="match status" value="1"/>
</dbReference>
<dbReference type="GO" id="GO:0003735">
    <property type="term" value="F:structural constituent of ribosome"/>
    <property type="evidence" value="ECO:0007669"/>
    <property type="project" value="InterPro"/>
</dbReference>
<comment type="similarity">
    <text evidence="1">Belongs to the bacterial ribosomal protein bL27 family.</text>
</comment>
<feature type="region of interest" description="Disordered" evidence="6">
    <location>
        <begin position="1"/>
        <end position="27"/>
    </location>
</feature>
<proteinExistence type="inferred from homology"/>
<dbReference type="AlphaFoldDB" id="A0A0G0T5I1"/>
<dbReference type="PRINTS" id="PR00063">
    <property type="entry name" value="RIBOSOMALL27"/>
</dbReference>
<keyword evidence="3" id="KW-0687">Ribonucleoprotein</keyword>
<evidence type="ECO:0000256" key="6">
    <source>
        <dbReference type="SAM" id="MobiDB-lite"/>
    </source>
</evidence>
<dbReference type="EMBL" id="LBZM01000009">
    <property type="protein sequence ID" value="KKR72249.1"/>
    <property type="molecule type" value="Genomic_DNA"/>
</dbReference>
<evidence type="ECO:0000256" key="5">
    <source>
        <dbReference type="ARBA" id="ARBA00035477"/>
    </source>
</evidence>
<evidence type="ECO:0000313" key="7">
    <source>
        <dbReference type="EMBL" id="KKR72249.1"/>
    </source>
</evidence>
<evidence type="ECO:0000256" key="1">
    <source>
        <dbReference type="ARBA" id="ARBA00010797"/>
    </source>
</evidence>
<dbReference type="Proteomes" id="UP000034664">
    <property type="component" value="Unassembled WGS sequence"/>
</dbReference>
<reference evidence="7 8" key="1">
    <citation type="journal article" date="2015" name="Nature">
        <title>rRNA introns, odd ribosomes, and small enigmatic genomes across a large radiation of phyla.</title>
        <authorList>
            <person name="Brown C.T."/>
            <person name="Hug L.A."/>
            <person name="Thomas B.C."/>
            <person name="Sharon I."/>
            <person name="Castelle C.J."/>
            <person name="Singh A."/>
            <person name="Wilkins M.J."/>
            <person name="Williams K.H."/>
            <person name="Banfield J.F."/>
        </authorList>
    </citation>
    <scope>NUCLEOTIDE SEQUENCE [LARGE SCALE GENOMIC DNA]</scope>
</reference>
<dbReference type="GO" id="GO:0022625">
    <property type="term" value="C:cytosolic large ribosomal subunit"/>
    <property type="evidence" value="ECO:0007669"/>
    <property type="project" value="TreeGrafter"/>
</dbReference>
<name>A0A0G0T5I1_9BACT</name>
<sequence length="84" mass="9052">MAHTKSGKTTKGSRDAQPKYLGVKHHGGEKVTAGSIIVRQRGSKFHPGEGTALGRDYTLFATVDGVVIYYGRRGKQFVSVTQSS</sequence>
<dbReference type="SUPFAM" id="SSF110324">
    <property type="entry name" value="Ribosomal L27 protein-like"/>
    <property type="match status" value="1"/>
</dbReference>
<dbReference type="Pfam" id="PF01016">
    <property type="entry name" value="Ribosomal_L27"/>
    <property type="match status" value="1"/>
</dbReference>
<evidence type="ECO:0000313" key="8">
    <source>
        <dbReference type="Proteomes" id="UP000034664"/>
    </source>
</evidence>
<keyword evidence="2 7" id="KW-0689">Ribosomal protein</keyword>
<dbReference type="InterPro" id="IPR001684">
    <property type="entry name" value="Ribosomal_bL27"/>
</dbReference>
<dbReference type="PANTHER" id="PTHR15893:SF0">
    <property type="entry name" value="LARGE RIBOSOMAL SUBUNIT PROTEIN BL27M"/>
    <property type="match status" value="1"/>
</dbReference>
<accession>A0A0G0T5I1</accession>
<dbReference type="PANTHER" id="PTHR15893">
    <property type="entry name" value="RIBOSOMAL PROTEIN L27"/>
    <property type="match status" value="1"/>
</dbReference>
<evidence type="ECO:0000256" key="4">
    <source>
        <dbReference type="ARBA" id="ARBA00035175"/>
    </source>
</evidence>
<dbReference type="Gene3D" id="2.40.50.100">
    <property type="match status" value="1"/>
</dbReference>
<comment type="caution">
    <text evidence="7">The sequence shown here is derived from an EMBL/GenBank/DDBJ whole genome shotgun (WGS) entry which is preliminary data.</text>
</comment>
<dbReference type="PROSITE" id="PS00831">
    <property type="entry name" value="RIBOSOMAL_L27"/>
    <property type="match status" value="1"/>
</dbReference>
<gene>
    <name evidence="7" type="ORF">UU14_C0009G0030</name>
</gene>